<evidence type="ECO:0000259" key="8">
    <source>
        <dbReference type="PROSITE" id="PS50011"/>
    </source>
</evidence>
<feature type="transmembrane region" description="Helical" evidence="7">
    <location>
        <begin position="677"/>
        <end position="700"/>
    </location>
</feature>
<feature type="region of interest" description="Disordered" evidence="6">
    <location>
        <begin position="317"/>
        <end position="420"/>
    </location>
</feature>
<feature type="transmembrane region" description="Helical" evidence="7">
    <location>
        <begin position="611"/>
        <end position="629"/>
    </location>
</feature>
<dbReference type="PROSITE" id="PS00107">
    <property type="entry name" value="PROTEIN_KINASE_ATP"/>
    <property type="match status" value="1"/>
</dbReference>
<feature type="compositionally biased region" description="Low complexity" evidence="6">
    <location>
        <begin position="477"/>
        <end position="486"/>
    </location>
</feature>
<evidence type="ECO:0000256" key="3">
    <source>
        <dbReference type="ARBA" id="ARBA00022777"/>
    </source>
</evidence>
<evidence type="ECO:0000256" key="4">
    <source>
        <dbReference type="ARBA" id="ARBA00022840"/>
    </source>
</evidence>
<evidence type="ECO:0000313" key="10">
    <source>
        <dbReference type="Proteomes" id="UP001203761"/>
    </source>
</evidence>
<feature type="transmembrane region" description="Helical" evidence="7">
    <location>
        <begin position="636"/>
        <end position="657"/>
    </location>
</feature>
<feature type="compositionally biased region" description="Basic and acidic residues" evidence="6">
    <location>
        <begin position="407"/>
        <end position="418"/>
    </location>
</feature>
<keyword evidence="3 9" id="KW-0418">Kinase</keyword>
<keyword evidence="4 5" id="KW-0067">ATP-binding</keyword>
<dbReference type="InterPro" id="IPR000719">
    <property type="entry name" value="Prot_kinase_dom"/>
</dbReference>
<feature type="compositionally biased region" description="Basic and acidic residues" evidence="6">
    <location>
        <begin position="379"/>
        <end position="391"/>
    </location>
</feature>
<proteinExistence type="predicted"/>
<evidence type="ECO:0000256" key="2">
    <source>
        <dbReference type="ARBA" id="ARBA00022741"/>
    </source>
</evidence>
<evidence type="ECO:0000256" key="6">
    <source>
        <dbReference type="SAM" id="MobiDB-lite"/>
    </source>
</evidence>
<gene>
    <name evidence="9" type="ORF">Bequi_06555</name>
</gene>
<dbReference type="PROSITE" id="PS00108">
    <property type="entry name" value="PROTEIN_KINASE_ST"/>
    <property type="match status" value="1"/>
</dbReference>
<dbReference type="InterPro" id="IPR011009">
    <property type="entry name" value="Kinase-like_dom_sf"/>
</dbReference>
<sequence>MALESTADPSERRDPRLVTLAADSGYRIHERIGAGGMGIVYRAHDADGNEVAIKLLRHDIADDARARERLAREVAAQRLVRHGGIVRIVDAELDSPEAFVVTEFIPGPTLEEAVRLTGGLHPELVRELGLVLSDALQVIHDAGVVHRDLKPSNVLLRGALEEDLFGYSPDGFGLDPVIIDFGIAIAAEESRMTSTGLVMGTAAYLDPDVMRRDQTGAAGDWWALAAVLAFAATGREPFGTGRADLVLMRAERGEIDLEGVPVELAEWLRAALRADPAARPSAAEMRERLEALDLTRYEDPGPTEVISRSALAGSSRVAAPTAALSRADDADRTQALPRFDEDADRTQALARFDEEADRTQALPRFDEDADRTQALPRVGADEDAGRTEALMRDASGADATQRIPSSPRDEPRASREPATEVFAPIDTATRPMPVVRDDPAAGSYREPVPAADGGAGHGWSEAPERAYATAAALHPHPGAALADPHPQYSPQHQAHPGYPVPQQSPQGYPLQQYAPMQQQAAAWQPPPPPPRRRLLVWLGHLILVALAVIAPYIALALVLVLGGLARTWEQSHRAVEMRRARGSAGSGPQVAAGFAAPFRFVGGVLVTALQALLPLVLGLIVGLAVDAAVTTSGAVLPDGAVTGIAAAIMLLLVWVGLGSRTTRNGAHRMVEASTPDAVWGMVVGALLLLLFGAVVAVILARGGEIDYVPFWNGPRLGTIAFWR</sequence>
<keyword evidence="10" id="KW-1185">Reference proteome</keyword>
<accession>A0ABT0QZJ5</accession>
<evidence type="ECO:0000256" key="7">
    <source>
        <dbReference type="SAM" id="Phobius"/>
    </source>
</evidence>
<protein>
    <submittedName>
        <fullName evidence="9">Protein kinase</fullName>
    </submittedName>
</protein>
<dbReference type="Gene3D" id="3.30.200.20">
    <property type="entry name" value="Phosphorylase Kinase, domain 1"/>
    <property type="match status" value="1"/>
</dbReference>
<reference evidence="9" key="1">
    <citation type="submission" date="2022-02" db="EMBL/GenBank/DDBJ databases">
        <authorList>
            <person name="Lee M."/>
            <person name="Kim S.-J."/>
            <person name="Jung M.-Y."/>
        </authorList>
    </citation>
    <scope>NUCLEOTIDE SEQUENCE</scope>
    <source>
        <strain evidence="9">JHP9</strain>
    </source>
</reference>
<keyword evidence="1" id="KW-0808">Transferase</keyword>
<name>A0ABT0QZJ5_9MICO</name>
<keyword evidence="7" id="KW-1133">Transmembrane helix</keyword>
<feature type="binding site" evidence="5">
    <location>
        <position position="54"/>
    </location>
    <ligand>
        <name>ATP</name>
        <dbReference type="ChEBI" id="CHEBI:30616"/>
    </ligand>
</feature>
<dbReference type="InterPro" id="IPR017441">
    <property type="entry name" value="Protein_kinase_ATP_BS"/>
</dbReference>
<dbReference type="EMBL" id="JAKNCJ010000002">
    <property type="protein sequence ID" value="MCL6423051.1"/>
    <property type="molecule type" value="Genomic_DNA"/>
</dbReference>
<dbReference type="GO" id="GO:0016301">
    <property type="term" value="F:kinase activity"/>
    <property type="evidence" value="ECO:0007669"/>
    <property type="project" value="UniProtKB-KW"/>
</dbReference>
<dbReference type="Pfam" id="PF00069">
    <property type="entry name" value="Pkinase"/>
    <property type="match status" value="1"/>
</dbReference>
<dbReference type="CDD" id="cd14014">
    <property type="entry name" value="STKc_PknB_like"/>
    <property type="match status" value="1"/>
</dbReference>
<comment type="caution">
    <text evidence="9">The sequence shown here is derived from an EMBL/GenBank/DDBJ whole genome shotgun (WGS) entry which is preliminary data.</text>
</comment>
<feature type="region of interest" description="Disordered" evidence="6">
    <location>
        <begin position="477"/>
        <end position="506"/>
    </location>
</feature>
<dbReference type="PROSITE" id="PS50011">
    <property type="entry name" value="PROTEIN_KINASE_DOM"/>
    <property type="match status" value="1"/>
</dbReference>
<dbReference type="SUPFAM" id="SSF56112">
    <property type="entry name" value="Protein kinase-like (PK-like)"/>
    <property type="match status" value="1"/>
</dbReference>
<dbReference type="RefSeq" id="WP_249737147.1">
    <property type="nucleotide sequence ID" value="NZ_JAKNCJ010000002.1"/>
</dbReference>
<dbReference type="PANTHER" id="PTHR43289:SF34">
    <property type="entry name" value="SERINE_THREONINE-PROTEIN KINASE YBDM-RELATED"/>
    <property type="match status" value="1"/>
</dbReference>
<evidence type="ECO:0000313" key="9">
    <source>
        <dbReference type="EMBL" id="MCL6423051.1"/>
    </source>
</evidence>
<feature type="transmembrane region" description="Helical" evidence="7">
    <location>
        <begin position="534"/>
        <end position="565"/>
    </location>
</feature>
<organism evidence="9 10">
    <name type="scientific">Brachybacterium equifaecis</name>
    <dbReference type="NCBI Taxonomy" id="2910770"/>
    <lineage>
        <taxon>Bacteria</taxon>
        <taxon>Bacillati</taxon>
        <taxon>Actinomycetota</taxon>
        <taxon>Actinomycetes</taxon>
        <taxon>Micrococcales</taxon>
        <taxon>Dermabacteraceae</taxon>
        <taxon>Brachybacterium</taxon>
    </lineage>
</organism>
<dbReference type="SMART" id="SM00220">
    <property type="entry name" value="S_TKc"/>
    <property type="match status" value="1"/>
</dbReference>
<keyword evidence="7" id="KW-0812">Transmembrane</keyword>
<keyword evidence="2 5" id="KW-0547">Nucleotide-binding</keyword>
<evidence type="ECO:0000256" key="1">
    <source>
        <dbReference type="ARBA" id="ARBA00022679"/>
    </source>
</evidence>
<keyword evidence="7" id="KW-0472">Membrane</keyword>
<dbReference type="Proteomes" id="UP001203761">
    <property type="component" value="Unassembled WGS sequence"/>
</dbReference>
<dbReference type="Gene3D" id="1.10.510.10">
    <property type="entry name" value="Transferase(Phosphotransferase) domain 1"/>
    <property type="match status" value="1"/>
</dbReference>
<evidence type="ECO:0000256" key="5">
    <source>
        <dbReference type="PROSITE-ProRule" id="PRU10141"/>
    </source>
</evidence>
<dbReference type="InterPro" id="IPR008271">
    <property type="entry name" value="Ser/Thr_kinase_AS"/>
</dbReference>
<feature type="domain" description="Protein kinase" evidence="8">
    <location>
        <begin position="26"/>
        <end position="292"/>
    </location>
</feature>
<dbReference type="PANTHER" id="PTHR43289">
    <property type="entry name" value="MITOGEN-ACTIVATED PROTEIN KINASE KINASE KINASE 20-RELATED"/>
    <property type="match status" value="1"/>
</dbReference>